<dbReference type="EMBL" id="LT629791">
    <property type="protein sequence ID" value="SDU16999.1"/>
    <property type="molecule type" value="Genomic_DNA"/>
</dbReference>
<proteinExistence type="predicted"/>
<dbReference type="RefSeq" id="WP_052762075.1">
    <property type="nucleotide sequence ID" value="NZ_KQ061219.1"/>
</dbReference>
<evidence type="ECO:0000313" key="2">
    <source>
        <dbReference type="Proteomes" id="UP000182977"/>
    </source>
</evidence>
<dbReference type="OrthoDB" id="3535759at2"/>
<keyword evidence="2" id="KW-1185">Reference proteome</keyword>
<protein>
    <recommendedName>
        <fullName evidence="3">DUF4913 domain-containing protein</fullName>
    </recommendedName>
</protein>
<evidence type="ECO:0008006" key="3">
    <source>
        <dbReference type="Google" id="ProtNLM"/>
    </source>
</evidence>
<gene>
    <name evidence="1" type="ORF">SAMN04488563_0407</name>
</gene>
<sequence length="155" mass="17563">MEGADPFAEFLGAPPQLPRSIRWDDLEPQDHAAALHDLADWVRWLVVRYALDQRDVPSCWYRHAALVEELSALRGAWQIAYDPAQPATAAVDWHTTLAYGRQRLREWAARTGCRQREHRPDSVEPWAADPEGSGWTTSFYIHLDDVVGPPTSPPP</sequence>
<accession>A0A1H2GBX1</accession>
<dbReference type="AlphaFoldDB" id="A0A1H2GBX1"/>
<organism evidence="1 2">
    <name type="scientific">Jiangella alkaliphila</name>
    <dbReference type="NCBI Taxonomy" id="419479"/>
    <lineage>
        <taxon>Bacteria</taxon>
        <taxon>Bacillati</taxon>
        <taxon>Actinomycetota</taxon>
        <taxon>Actinomycetes</taxon>
        <taxon>Jiangellales</taxon>
        <taxon>Jiangellaceae</taxon>
        <taxon>Jiangella</taxon>
    </lineage>
</organism>
<reference evidence="2" key="1">
    <citation type="submission" date="2016-10" db="EMBL/GenBank/DDBJ databases">
        <authorList>
            <person name="Varghese N."/>
            <person name="Submissions S."/>
        </authorList>
    </citation>
    <scope>NUCLEOTIDE SEQUENCE [LARGE SCALE GENOMIC DNA]</scope>
    <source>
        <strain evidence="2">DSM 45079</strain>
    </source>
</reference>
<dbReference type="Proteomes" id="UP000182977">
    <property type="component" value="Chromosome I"/>
</dbReference>
<name>A0A1H2GBX1_9ACTN</name>
<evidence type="ECO:0000313" key="1">
    <source>
        <dbReference type="EMBL" id="SDU16999.1"/>
    </source>
</evidence>
<dbReference type="STRING" id="419479.SAMN04488563_0407"/>